<dbReference type="OrthoDB" id="1881at2759"/>
<dbReference type="PANTHER" id="PTHR12307">
    <property type="entry name" value="PROTEIN PHOSPHATASE 1 REGULATORY SUBUNIT"/>
    <property type="match status" value="1"/>
</dbReference>
<proteinExistence type="predicted"/>
<dbReference type="Proteomes" id="UP000095280">
    <property type="component" value="Unplaced"/>
</dbReference>
<dbReference type="GO" id="GO:2001069">
    <property type="term" value="F:glycogen binding"/>
    <property type="evidence" value="ECO:0007669"/>
    <property type="project" value="TreeGrafter"/>
</dbReference>
<name>A0A1I8IHS3_9PLAT</name>
<dbReference type="GO" id="GO:0008157">
    <property type="term" value="F:protein phosphatase 1 binding"/>
    <property type="evidence" value="ECO:0007669"/>
    <property type="project" value="TreeGrafter"/>
</dbReference>
<protein>
    <submittedName>
        <fullName evidence="2">CBM21 domain-containing protein</fullName>
    </submittedName>
</protein>
<dbReference type="GO" id="GO:0005979">
    <property type="term" value="P:regulation of glycogen biosynthetic process"/>
    <property type="evidence" value="ECO:0007669"/>
    <property type="project" value="TreeGrafter"/>
</dbReference>
<dbReference type="InterPro" id="IPR050782">
    <property type="entry name" value="PP1_regulatory_subunit_3"/>
</dbReference>
<dbReference type="InterPro" id="IPR038175">
    <property type="entry name" value="CBM21_dom_sf"/>
</dbReference>
<dbReference type="WBParaSite" id="maker-uti_cns_0012673-snap-gene-0.4-mRNA-1">
    <property type="protein sequence ID" value="maker-uti_cns_0012673-snap-gene-0.4-mRNA-1"/>
    <property type="gene ID" value="maker-uti_cns_0012673-snap-gene-0.4"/>
</dbReference>
<dbReference type="InterPro" id="IPR005036">
    <property type="entry name" value="CBM21_dom"/>
</dbReference>
<dbReference type="AlphaFoldDB" id="A0A1I8IHS3"/>
<keyword evidence="1" id="KW-1185">Reference proteome</keyword>
<dbReference type="Pfam" id="PF03370">
    <property type="entry name" value="CBM_21"/>
    <property type="match status" value="1"/>
</dbReference>
<sequence>MPFNVPTAGALKEAADFIMTSTRSSPEASPVFDHHDDSWQVSSYSNYFSTSAAPLDRYTDALVAEIGAATELPVKDRHSLPRLSTLAATAAASHRTEFPPPGWRRWRRRRRVTFADEVGLQLERVACRDTDFYSGSGEDSEATSPVTSVDTGSARHRRSTVCGFFNQTGGDTAASLSSFSSDPRPQIHLSMLHLRRDGSLVAIATVTSATISRVFARMTLDSWNSYRDVDASSGVKEDPAASDTTVCSIELLQQNLQQLQQQQQQLEFCLCLQRVDYAGSCESVWDNNGGRNYRLKLPVTDLCPVPD</sequence>
<evidence type="ECO:0000313" key="1">
    <source>
        <dbReference type="Proteomes" id="UP000095280"/>
    </source>
</evidence>
<dbReference type="Gene3D" id="2.60.40.2440">
    <property type="entry name" value="Carbohydrate binding type-21 domain"/>
    <property type="match status" value="1"/>
</dbReference>
<organism evidence="1 2">
    <name type="scientific">Macrostomum lignano</name>
    <dbReference type="NCBI Taxonomy" id="282301"/>
    <lineage>
        <taxon>Eukaryota</taxon>
        <taxon>Metazoa</taxon>
        <taxon>Spiralia</taxon>
        <taxon>Lophotrochozoa</taxon>
        <taxon>Platyhelminthes</taxon>
        <taxon>Rhabditophora</taxon>
        <taxon>Macrostomorpha</taxon>
        <taxon>Macrostomida</taxon>
        <taxon>Macrostomidae</taxon>
        <taxon>Macrostomum</taxon>
    </lineage>
</organism>
<dbReference type="STRING" id="282301.A0A1I8IHS3"/>
<evidence type="ECO:0000313" key="2">
    <source>
        <dbReference type="WBParaSite" id="maker-uti_cns_0012673-snap-gene-0.4-mRNA-1"/>
    </source>
</evidence>
<dbReference type="GO" id="GO:0000164">
    <property type="term" value="C:protein phosphatase type 1 complex"/>
    <property type="evidence" value="ECO:0007669"/>
    <property type="project" value="TreeGrafter"/>
</dbReference>
<accession>A0A1I8IHS3</accession>
<reference evidence="2" key="1">
    <citation type="submission" date="2016-11" db="UniProtKB">
        <authorList>
            <consortium name="WormBaseParasite"/>
        </authorList>
    </citation>
    <scope>IDENTIFICATION</scope>
</reference>
<dbReference type="PANTHER" id="PTHR12307:SF36">
    <property type="entry name" value="GLYCOGEN-BINDING SUBUNIT 76A"/>
    <property type="match status" value="1"/>
</dbReference>